<dbReference type="Gene3D" id="2.40.400.10">
    <property type="entry name" value="Acetoacetate decarboxylase-like"/>
    <property type="match status" value="1"/>
</dbReference>
<dbReference type="Pfam" id="PF06314">
    <property type="entry name" value="ADC"/>
    <property type="match status" value="1"/>
</dbReference>
<evidence type="ECO:0008006" key="3">
    <source>
        <dbReference type="Google" id="ProtNLM"/>
    </source>
</evidence>
<comment type="caution">
    <text evidence="1">The sequence shown here is derived from an EMBL/GenBank/DDBJ whole genome shotgun (WGS) entry which is preliminary data.</text>
</comment>
<dbReference type="EMBL" id="CABFNS010000928">
    <property type="protein sequence ID" value="VUC36384.1"/>
    <property type="molecule type" value="Genomic_DNA"/>
</dbReference>
<proteinExistence type="predicted"/>
<dbReference type="InterPro" id="IPR023375">
    <property type="entry name" value="ADC_dom_sf"/>
</dbReference>
<dbReference type="SUPFAM" id="SSF160104">
    <property type="entry name" value="Acetoacetate decarboxylase-like"/>
    <property type="match status" value="1"/>
</dbReference>
<dbReference type="Proteomes" id="UP000766486">
    <property type="component" value="Unassembled WGS sequence"/>
</dbReference>
<reference evidence="1 2" key="1">
    <citation type="submission" date="2019-06" db="EMBL/GenBank/DDBJ databases">
        <authorList>
            <person name="Broberg M."/>
        </authorList>
    </citation>
    <scope>NUCLEOTIDE SEQUENCE [LARGE SCALE GENOMIC DNA]</scope>
</reference>
<sequence length="284" mass="32183">MSYVASPEEIAVFEDYSSRPEFSQEALTLDFVTTEEFVKTVLPPNFKPAEKPTGHIMVGTMESQLCGEFDCALVTLDVEFKGKKGVYMLEMLISDDFPVTWGREVWGETKKTATVKIYRSGDYRYAHVSRGGVRLIEIEGVFGDDLPPTKHTSRSFEIKAYSGSKGKGLQWEPIVNEIDILEELDRHSAGVGRVTIRGTRNNPLHTIPIVSVSDLSYVSGLAKYTVTQEHGLGVKEEYLPYLIGRHYDDMRTFKVGNQWTKLQQNVEVEEEKFPTRHFKTPGFQ</sequence>
<accession>A0ABY6UY57</accession>
<evidence type="ECO:0000313" key="2">
    <source>
        <dbReference type="Proteomes" id="UP000766486"/>
    </source>
</evidence>
<evidence type="ECO:0000313" key="1">
    <source>
        <dbReference type="EMBL" id="VUC36384.1"/>
    </source>
</evidence>
<protein>
    <recommendedName>
        <fullName evidence="3">Acetoacetate decarboxylase</fullName>
    </recommendedName>
</protein>
<name>A0ABY6UY57_BIOOC</name>
<dbReference type="InterPro" id="IPR010451">
    <property type="entry name" value="Acetoacetate_decarboxylase"/>
</dbReference>
<keyword evidence="2" id="KW-1185">Reference proteome</keyword>
<gene>
    <name evidence="1" type="ORF">CLO192961_LOCUS441298</name>
</gene>
<organism evidence="1 2">
    <name type="scientific">Bionectria ochroleuca</name>
    <name type="common">Gliocladium roseum</name>
    <dbReference type="NCBI Taxonomy" id="29856"/>
    <lineage>
        <taxon>Eukaryota</taxon>
        <taxon>Fungi</taxon>
        <taxon>Dikarya</taxon>
        <taxon>Ascomycota</taxon>
        <taxon>Pezizomycotina</taxon>
        <taxon>Sordariomycetes</taxon>
        <taxon>Hypocreomycetidae</taxon>
        <taxon>Hypocreales</taxon>
        <taxon>Bionectriaceae</taxon>
        <taxon>Clonostachys</taxon>
    </lineage>
</organism>